<keyword evidence="11" id="KW-0511">Multifunctional enzyme</keyword>
<dbReference type="PANTHER" id="PTHR42697">
    <property type="entry name" value="ENDONUCLEASE 8"/>
    <property type="match status" value="1"/>
</dbReference>
<dbReference type="PROSITE" id="PS51068">
    <property type="entry name" value="FPG_CAT"/>
    <property type="match status" value="1"/>
</dbReference>
<feature type="domain" description="FPG-type" evidence="14">
    <location>
        <begin position="226"/>
        <end position="258"/>
    </location>
</feature>
<dbReference type="AlphaFoldDB" id="A0A6J4KUH6"/>
<keyword evidence="10" id="KW-0456">Lyase</keyword>
<evidence type="ECO:0000256" key="11">
    <source>
        <dbReference type="ARBA" id="ARBA00023268"/>
    </source>
</evidence>
<keyword evidence="8" id="KW-0238">DNA-binding</keyword>
<dbReference type="GO" id="GO:0140078">
    <property type="term" value="F:class I DNA-(apurinic or apyrimidinic site) endonuclease activity"/>
    <property type="evidence" value="ECO:0007669"/>
    <property type="project" value="UniProtKB-EC"/>
</dbReference>
<evidence type="ECO:0000256" key="8">
    <source>
        <dbReference type="ARBA" id="ARBA00023125"/>
    </source>
</evidence>
<evidence type="ECO:0000256" key="2">
    <source>
        <dbReference type="ARBA" id="ARBA00012720"/>
    </source>
</evidence>
<keyword evidence="3" id="KW-0479">Metal-binding</keyword>
<evidence type="ECO:0000256" key="5">
    <source>
        <dbReference type="ARBA" id="ARBA00022771"/>
    </source>
</evidence>
<dbReference type="Gene3D" id="3.20.190.10">
    <property type="entry name" value="MutM-like, N-terminal"/>
    <property type="match status" value="1"/>
</dbReference>
<feature type="domain" description="Formamidopyrimidine-DNA glycosylase catalytic" evidence="15">
    <location>
        <begin position="2"/>
        <end position="91"/>
    </location>
</feature>
<evidence type="ECO:0000256" key="10">
    <source>
        <dbReference type="ARBA" id="ARBA00023239"/>
    </source>
</evidence>
<sequence>MPEGHTLHRLAGELQELVGERVTASSPQGRFAADQVDGAAVAAVEAYGKHLAVDLVGRSSVHVHLGMRGKLLRFAPVTGAAMKQVRLRLATPDVAWDLIAPSTCELLDPAGRERLVAGLGPDPLRPDADVGEARRRLQRSAGSVGAALMDQSVLAGVGNVFRAEILHALRIAPDRPAARVTDAEFDALWSGLAVMMARGVEDGRIITVDVAPGQDRLDVPEALARRVYKRAGCADCGTPVLTTTLQGRTVYACPRCQPG</sequence>
<dbReference type="EMBL" id="CADCTS010000338">
    <property type="protein sequence ID" value="CAA9315740.1"/>
    <property type="molecule type" value="Genomic_DNA"/>
</dbReference>
<keyword evidence="6" id="KW-0378">Hydrolase</keyword>
<dbReference type="Gene3D" id="1.10.8.50">
    <property type="match status" value="1"/>
</dbReference>
<dbReference type="PANTHER" id="PTHR42697:SF3">
    <property type="entry name" value="ENDONUCLEASE 8 1"/>
    <property type="match status" value="1"/>
</dbReference>
<evidence type="ECO:0000256" key="1">
    <source>
        <dbReference type="ARBA" id="ARBA00009409"/>
    </source>
</evidence>
<protein>
    <recommendedName>
        <fullName evidence="2">DNA-(apurinic or apyrimidinic site) lyase</fullName>
        <ecNumber evidence="2">4.2.99.18</ecNumber>
    </recommendedName>
</protein>
<name>A0A6J4KUH6_9ACTN</name>
<dbReference type="SUPFAM" id="SSF81624">
    <property type="entry name" value="N-terminal domain of MutM-like DNA repair proteins"/>
    <property type="match status" value="1"/>
</dbReference>
<keyword evidence="12" id="KW-0326">Glycosidase</keyword>
<evidence type="ECO:0000256" key="7">
    <source>
        <dbReference type="ARBA" id="ARBA00022833"/>
    </source>
</evidence>
<accession>A0A6J4KUH6</accession>
<dbReference type="GO" id="GO:0006284">
    <property type="term" value="P:base-excision repair"/>
    <property type="evidence" value="ECO:0007669"/>
    <property type="project" value="InterPro"/>
</dbReference>
<dbReference type="SMART" id="SM00898">
    <property type="entry name" value="Fapy_DNA_glyco"/>
    <property type="match status" value="1"/>
</dbReference>
<proteinExistence type="inferred from homology"/>
<dbReference type="SUPFAM" id="SSF46946">
    <property type="entry name" value="S13-like H2TH domain"/>
    <property type="match status" value="1"/>
</dbReference>
<evidence type="ECO:0000259" key="15">
    <source>
        <dbReference type="PROSITE" id="PS51068"/>
    </source>
</evidence>
<dbReference type="GO" id="GO:0008270">
    <property type="term" value="F:zinc ion binding"/>
    <property type="evidence" value="ECO:0007669"/>
    <property type="project" value="UniProtKB-KW"/>
</dbReference>
<dbReference type="EC" id="4.2.99.18" evidence="2"/>
<dbReference type="Pfam" id="PF01149">
    <property type="entry name" value="Fapy_DNA_glyco"/>
    <property type="match status" value="1"/>
</dbReference>
<evidence type="ECO:0000256" key="4">
    <source>
        <dbReference type="ARBA" id="ARBA00022763"/>
    </source>
</evidence>
<keyword evidence="4" id="KW-0227">DNA damage</keyword>
<gene>
    <name evidence="16" type="ORF">AVDCRST_MAG48-2341</name>
</gene>
<keyword evidence="5 13" id="KW-0863">Zinc-finger</keyword>
<organism evidence="16">
    <name type="scientific">uncultured Friedmanniella sp</name>
    <dbReference type="NCBI Taxonomy" id="335381"/>
    <lineage>
        <taxon>Bacteria</taxon>
        <taxon>Bacillati</taxon>
        <taxon>Actinomycetota</taxon>
        <taxon>Actinomycetes</taxon>
        <taxon>Propionibacteriales</taxon>
        <taxon>Nocardioidaceae</taxon>
        <taxon>Friedmanniella</taxon>
        <taxon>environmental samples</taxon>
    </lineage>
</organism>
<dbReference type="InterPro" id="IPR035937">
    <property type="entry name" value="FPG_N"/>
</dbReference>
<dbReference type="InterPro" id="IPR015886">
    <property type="entry name" value="H2TH_FPG"/>
</dbReference>
<comment type="similarity">
    <text evidence="1">Belongs to the FPG family.</text>
</comment>
<keyword evidence="16" id="KW-0255">Endonuclease</keyword>
<dbReference type="InterPro" id="IPR012319">
    <property type="entry name" value="FPG_cat"/>
</dbReference>
<dbReference type="GO" id="GO:0003684">
    <property type="term" value="F:damaged DNA binding"/>
    <property type="evidence" value="ECO:0007669"/>
    <property type="project" value="InterPro"/>
</dbReference>
<evidence type="ECO:0000256" key="9">
    <source>
        <dbReference type="ARBA" id="ARBA00023204"/>
    </source>
</evidence>
<evidence type="ECO:0000256" key="12">
    <source>
        <dbReference type="ARBA" id="ARBA00023295"/>
    </source>
</evidence>
<keyword evidence="9" id="KW-0234">DNA repair</keyword>
<keyword evidence="7" id="KW-0862">Zinc</keyword>
<dbReference type="GO" id="GO:0000703">
    <property type="term" value="F:oxidized pyrimidine nucleobase lesion DNA N-glycosylase activity"/>
    <property type="evidence" value="ECO:0007669"/>
    <property type="project" value="TreeGrafter"/>
</dbReference>
<reference evidence="16" key="1">
    <citation type="submission" date="2020-02" db="EMBL/GenBank/DDBJ databases">
        <authorList>
            <person name="Meier V. D."/>
        </authorList>
    </citation>
    <scope>NUCLEOTIDE SEQUENCE</scope>
    <source>
        <strain evidence="16">AVDCRST_MAG48</strain>
    </source>
</reference>
<dbReference type="PROSITE" id="PS51066">
    <property type="entry name" value="ZF_FPG_2"/>
    <property type="match status" value="1"/>
</dbReference>
<evidence type="ECO:0000256" key="13">
    <source>
        <dbReference type="PROSITE-ProRule" id="PRU00391"/>
    </source>
</evidence>
<evidence type="ECO:0000256" key="3">
    <source>
        <dbReference type="ARBA" id="ARBA00022723"/>
    </source>
</evidence>
<dbReference type="InterPro" id="IPR010979">
    <property type="entry name" value="Ribosomal_uS13-like_H2TH"/>
</dbReference>
<dbReference type="Pfam" id="PF06831">
    <property type="entry name" value="H2TH"/>
    <property type="match status" value="1"/>
</dbReference>
<dbReference type="SMART" id="SM01232">
    <property type="entry name" value="H2TH"/>
    <property type="match status" value="1"/>
</dbReference>
<dbReference type="SUPFAM" id="SSF57716">
    <property type="entry name" value="Glucocorticoid receptor-like (DNA-binding domain)"/>
    <property type="match status" value="1"/>
</dbReference>
<keyword evidence="16" id="KW-0540">Nuclease</keyword>
<evidence type="ECO:0000313" key="16">
    <source>
        <dbReference type="EMBL" id="CAA9315740.1"/>
    </source>
</evidence>
<dbReference type="InterPro" id="IPR000214">
    <property type="entry name" value="Znf_DNA_glyclase/AP_lyase"/>
</dbReference>
<evidence type="ECO:0000259" key="14">
    <source>
        <dbReference type="PROSITE" id="PS51066"/>
    </source>
</evidence>
<evidence type="ECO:0000256" key="6">
    <source>
        <dbReference type="ARBA" id="ARBA00022801"/>
    </source>
</evidence>